<comment type="subunit">
    <text evidence="7">Part of the 30S ribosomal subunit. Contacts proteins S9 and S11.</text>
</comment>
<dbReference type="PIRSF" id="PIRSF002122">
    <property type="entry name" value="RPS7p_RPS7a_RPS5e_RPS7o"/>
    <property type="match status" value="1"/>
</dbReference>
<dbReference type="AlphaFoldDB" id="A0A5C0UIB6"/>
<dbReference type="NCBIfam" id="TIGR01029">
    <property type="entry name" value="rpsG_bact"/>
    <property type="match status" value="1"/>
</dbReference>
<evidence type="ECO:0000256" key="5">
    <source>
        <dbReference type="ARBA" id="ARBA00022980"/>
    </source>
</evidence>
<comment type="similarity">
    <text evidence="1 7">Belongs to the universal ribosomal protein uS7 family.</text>
</comment>
<dbReference type="GO" id="GO:0006412">
    <property type="term" value="P:translation"/>
    <property type="evidence" value="ECO:0007669"/>
    <property type="project" value="UniProtKB-UniRule"/>
</dbReference>
<evidence type="ECO:0000256" key="2">
    <source>
        <dbReference type="ARBA" id="ARBA00022555"/>
    </source>
</evidence>
<evidence type="ECO:0000256" key="7">
    <source>
        <dbReference type="HAMAP-Rule" id="MF_00480"/>
    </source>
</evidence>
<dbReference type="InterPro" id="IPR023798">
    <property type="entry name" value="Ribosomal_uS7_dom"/>
</dbReference>
<dbReference type="GO" id="GO:0015935">
    <property type="term" value="C:small ribosomal subunit"/>
    <property type="evidence" value="ECO:0007669"/>
    <property type="project" value="InterPro"/>
</dbReference>
<keyword evidence="5 7" id="KW-0689">Ribosomal protein</keyword>
<keyword evidence="3 7" id="KW-0699">rRNA-binding</keyword>
<accession>A0A5C0UIB6</accession>
<sequence length="161" mass="18030">MSRRHAATIRKTSPDPKFNSIMLAKFINNVTKNGAKSLASSIVYNALSLLERKYDKDPIEVFNKAMENATPLLEVKSLRVGGSNYQVPHAVESRRSTILATRWLIKASQKRPEKSMVEKLAEELFEASCNKGGAVKMKDDSHKVAEANRAFAHFAVKRKKV</sequence>
<dbReference type="Gene3D" id="1.10.455.10">
    <property type="entry name" value="Ribosomal protein S7 domain"/>
    <property type="match status" value="1"/>
</dbReference>
<dbReference type="InterPro" id="IPR000235">
    <property type="entry name" value="Ribosomal_uS7"/>
</dbReference>
<dbReference type="CDD" id="cd14869">
    <property type="entry name" value="uS7_Bacteria"/>
    <property type="match status" value="1"/>
</dbReference>
<gene>
    <name evidence="7 9" type="primary">rpsG</name>
    <name evidence="9" type="ORF">FZC37_02680</name>
</gene>
<dbReference type="FunFam" id="1.10.455.10:FF:000001">
    <property type="entry name" value="30S ribosomal protein S7"/>
    <property type="match status" value="1"/>
</dbReference>
<dbReference type="SUPFAM" id="SSF47973">
    <property type="entry name" value="Ribosomal protein S7"/>
    <property type="match status" value="1"/>
</dbReference>
<protein>
    <recommendedName>
        <fullName evidence="7">Small ribosomal subunit protein uS7</fullName>
    </recommendedName>
</protein>
<keyword evidence="2 7" id="KW-0820">tRNA-binding</keyword>
<evidence type="ECO:0000259" key="8">
    <source>
        <dbReference type="Pfam" id="PF00177"/>
    </source>
</evidence>
<evidence type="ECO:0000256" key="4">
    <source>
        <dbReference type="ARBA" id="ARBA00022884"/>
    </source>
</evidence>
<keyword evidence="4 7" id="KW-0694">RNA-binding</keyword>
<dbReference type="GO" id="GO:0000049">
    <property type="term" value="F:tRNA binding"/>
    <property type="evidence" value="ECO:0007669"/>
    <property type="project" value="UniProtKB-UniRule"/>
</dbReference>
<feature type="domain" description="Small ribosomal subunit protein uS7" evidence="8">
    <location>
        <begin position="2"/>
        <end position="149"/>
    </location>
</feature>
<dbReference type="Pfam" id="PF00177">
    <property type="entry name" value="Ribosomal_S7"/>
    <property type="match status" value="1"/>
</dbReference>
<dbReference type="Proteomes" id="UP000323844">
    <property type="component" value="Chromosome"/>
</dbReference>
<dbReference type="OrthoDB" id="9807653at2"/>
<comment type="function">
    <text evidence="7">One of the primary rRNA binding proteins, it binds directly to 16S rRNA where it nucleates assembly of the head domain of the 30S subunit. Is located at the subunit interface close to the decoding center, probably blocks exit of the E-site tRNA.</text>
</comment>
<evidence type="ECO:0000313" key="10">
    <source>
        <dbReference type="Proteomes" id="UP000323844"/>
    </source>
</evidence>
<dbReference type="GO" id="GO:0019843">
    <property type="term" value="F:rRNA binding"/>
    <property type="evidence" value="ECO:0007669"/>
    <property type="project" value="UniProtKB-UniRule"/>
</dbReference>
<evidence type="ECO:0000313" key="9">
    <source>
        <dbReference type="EMBL" id="QEK39816.1"/>
    </source>
</evidence>
<name>A0A5C0UIB6_9RICK</name>
<organism evidence="9 10">
    <name type="scientific">Candidatus Sneabacter namystus</name>
    <dbReference type="NCBI Taxonomy" id="2601646"/>
    <lineage>
        <taxon>Bacteria</taxon>
        <taxon>Pseudomonadati</taxon>
        <taxon>Pseudomonadota</taxon>
        <taxon>Alphaproteobacteria</taxon>
        <taxon>Rickettsiales</taxon>
        <taxon>Rickettsiaceae</taxon>
        <taxon>Rickettsieae</taxon>
        <taxon>Candidatus Sneabacter</taxon>
    </lineage>
</organism>
<dbReference type="HAMAP" id="MF_00480_B">
    <property type="entry name" value="Ribosomal_uS7_B"/>
    <property type="match status" value="1"/>
</dbReference>
<evidence type="ECO:0000256" key="1">
    <source>
        <dbReference type="ARBA" id="ARBA00007151"/>
    </source>
</evidence>
<keyword evidence="10" id="KW-1185">Reference proteome</keyword>
<dbReference type="GO" id="GO:0003735">
    <property type="term" value="F:structural constituent of ribosome"/>
    <property type="evidence" value="ECO:0007669"/>
    <property type="project" value="InterPro"/>
</dbReference>
<dbReference type="KEGG" id="snay:FZC37_02680"/>
<dbReference type="RefSeq" id="WP_148952177.1">
    <property type="nucleotide sequence ID" value="NZ_CP043312.1"/>
</dbReference>
<dbReference type="EMBL" id="CP043312">
    <property type="protein sequence ID" value="QEK39816.1"/>
    <property type="molecule type" value="Genomic_DNA"/>
</dbReference>
<dbReference type="InterPro" id="IPR036823">
    <property type="entry name" value="Ribosomal_uS7_dom_sf"/>
</dbReference>
<evidence type="ECO:0000256" key="3">
    <source>
        <dbReference type="ARBA" id="ARBA00022730"/>
    </source>
</evidence>
<evidence type="ECO:0000256" key="6">
    <source>
        <dbReference type="ARBA" id="ARBA00023274"/>
    </source>
</evidence>
<dbReference type="PANTHER" id="PTHR11205">
    <property type="entry name" value="RIBOSOMAL PROTEIN S7"/>
    <property type="match status" value="1"/>
</dbReference>
<keyword evidence="6 7" id="KW-0687">Ribonucleoprotein</keyword>
<dbReference type="InterPro" id="IPR005717">
    <property type="entry name" value="Ribosomal_uS7_bac/org-type"/>
</dbReference>
<reference evidence="9 10" key="1">
    <citation type="submission" date="2019-08" db="EMBL/GenBank/DDBJ databases">
        <title>Highly reduced genomes of protist endosymbionts show evolutionary convergence.</title>
        <authorList>
            <person name="George E."/>
            <person name="Husnik F."/>
            <person name="Tashyreva D."/>
            <person name="Prokopchuk G."/>
            <person name="Horak A."/>
            <person name="Kwong W.K."/>
            <person name="Lukes J."/>
            <person name="Keeling P.J."/>
        </authorList>
    </citation>
    <scope>NUCLEOTIDE SEQUENCE [LARGE SCALE GENOMIC DNA]</scope>
    <source>
        <strain evidence="9">1621</strain>
    </source>
</reference>
<proteinExistence type="inferred from homology"/>